<dbReference type="InterPro" id="IPR036397">
    <property type="entry name" value="RNaseH_sf"/>
</dbReference>
<dbReference type="InterPro" id="IPR001584">
    <property type="entry name" value="Integrase_cat-core"/>
</dbReference>
<keyword evidence="1" id="KW-0862">Zinc</keyword>
<proteinExistence type="predicted"/>
<dbReference type="EMBL" id="BKCJ010001869">
    <property type="protein sequence ID" value="GEU44614.1"/>
    <property type="molecule type" value="Genomic_DNA"/>
</dbReference>
<organism evidence="5">
    <name type="scientific">Tanacetum cinerariifolium</name>
    <name type="common">Dalmatian daisy</name>
    <name type="synonym">Chrysanthemum cinerariifolium</name>
    <dbReference type="NCBI Taxonomy" id="118510"/>
    <lineage>
        <taxon>Eukaryota</taxon>
        <taxon>Viridiplantae</taxon>
        <taxon>Streptophyta</taxon>
        <taxon>Embryophyta</taxon>
        <taxon>Tracheophyta</taxon>
        <taxon>Spermatophyta</taxon>
        <taxon>Magnoliopsida</taxon>
        <taxon>eudicotyledons</taxon>
        <taxon>Gunneridae</taxon>
        <taxon>Pentapetalae</taxon>
        <taxon>asterids</taxon>
        <taxon>campanulids</taxon>
        <taxon>Asterales</taxon>
        <taxon>Asteraceae</taxon>
        <taxon>Asteroideae</taxon>
        <taxon>Anthemideae</taxon>
        <taxon>Anthemidinae</taxon>
        <taxon>Tanacetum</taxon>
    </lineage>
</organism>
<feature type="domain" description="Integrase catalytic" evidence="4">
    <location>
        <begin position="134"/>
        <end position="233"/>
    </location>
</feature>
<dbReference type="GO" id="GO:0008270">
    <property type="term" value="F:zinc ion binding"/>
    <property type="evidence" value="ECO:0007669"/>
    <property type="project" value="UniProtKB-KW"/>
</dbReference>
<evidence type="ECO:0000256" key="2">
    <source>
        <dbReference type="SAM" id="MobiDB-lite"/>
    </source>
</evidence>
<accession>A0A6L2K9P6</accession>
<dbReference type="AlphaFoldDB" id="A0A6L2K9P6"/>
<dbReference type="SMART" id="SM00343">
    <property type="entry name" value="ZnF_C2HC"/>
    <property type="match status" value="1"/>
</dbReference>
<dbReference type="PROSITE" id="PS50158">
    <property type="entry name" value="ZF_CCHC"/>
    <property type="match status" value="1"/>
</dbReference>
<dbReference type="InterPro" id="IPR012337">
    <property type="entry name" value="RNaseH-like_sf"/>
</dbReference>
<dbReference type="InterPro" id="IPR054722">
    <property type="entry name" value="PolX-like_BBD"/>
</dbReference>
<dbReference type="Pfam" id="PF22936">
    <property type="entry name" value="Pol_BBD"/>
    <property type="match status" value="1"/>
</dbReference>
<dbReference type="GO" id="GO:0003676">
    <property type="term" value="F:nucleic acid binding"/>
    <property type="evidence" value="ECO:0007669"/>
    <property type="project" value="InterPro"/>
</dbReference>
<dbReference type="Pfam" id="PF00665">
    <property type="entry name" value="rve"/>
    <property type="match status" value="1"/>
</dbReference>
<feature type="region of interest" description="Disordered" evidence="2">
    <location>
        <begin position="237"/>
        <end position="265"/>
    </location>
</feature>
<keyword evidence="1" id="KW-0863">Zinc-finger</keyword>
<protein>
    <submittedName>
        <fullName evidence="5">Retrotransposon protein, putative, Ty1-copia subclass</fullName>
    </submittedName>
</protein>
<evidence type="ECO:0000256" key="1">
    <source>
        <dbReference type="PROSITE-ProRule" id="PRU00047"/>
    </source>
</evidence>
<reference evidence="5" key="1">
    <citation type="journal article" date="2019" name="Sci. Rep.">
        <title>Draft genome of Tanacetum cinerariifolium, the natural source of mosquito coil.</title>
        <authorList>
            <person name="Yamashiro T."/>
            <person name="Shiraishi A."/>
            <person name="Satake H."/>
            <person name="Nakayama K."/>
        </authorList>
    </citation>
    <scope>NUCLEOTIDE SEQUENCE</scope>
</reference>
<dbReference type="CDD" id="cd09272">
    <property type="entry name" value="RNase_HI_RT_Ty1"/>
    <property type="match status" value="1"/>
</dbReference>
<dbReference type="Pfam" id="PF00098">
    <property type="entry name" value="zf-CCHC"/>
    <property type="match status" value="1"/>
</dbReference>
<feature type="compositionally biased region" description="Basic and acidic residues" evidence="2">
    <location>
        <begin position="237"/>
        <end position="249"/>
    </location>
</feature>
<name>A0A6L2K9P6_TANCI</name>
<dbReference type="Pfam" id="PF07727">
    <property type="entry name" value="RVT_2"/>
    <property type="match status" value="1"/>
</dbReference>
<dbReference type="InterPro" id="IPR013103">
    <property type="entry name" value="RVT_2"/>
</dbReference>
<evidence type="ECO:0000313" key="5">
    <source>
        <dbReference type="EMBL" id="GEU44614.1"/>
    </source>
</evidence>
<dbReference type="PANTHER" id="PTHR47592:SF27">
    <property type="entry name" value="OS08G0421700 PROTEIN"/>
    <property type="match status" value="1"/>
</dbReference>
<dbReference type="PROSITE" id="PS50994">
    <property type="entry name" value="INTEGRASE"/>
    <property type="match status" value="1"/>
</dbReference>
<keyword evidence="1" id="KW-0479">Metal-binding</keyword>
<feature type="domain" description="CCHC-type" evidence="3">
    <location>
        <begin position="25"/>
        <end position="39"/>
    </location>
</feature>
<dbReference type="SUPFAM" id="SSF53098">
    <property type="entry name" value="Ribonuclease H-like"/>
    <property type="match status" value="1"/>
</dbReference>
<dbReference type="PANTHER" id="PTHR47592">
    <property type="entry name" value="PBF68 PROTEIN"/>
    <property type="match status" value="1"/>
</dbReference>
<comment type="caution">
    <text evidence="5">The sequence shown here is derived from an EMBL/GenBank/DDBJ whole genome shotgun (WGS) entry which is preliminary data.</text>
</comment>
<evidence type="ECO:0000259" key="3">
    <source>
        <dbReference type="PROSITE" id="PS50158"/>
    </source>
</evidence>
<dbReference type="Gene3D" id="3.30.420.10">
    <property type="entry name" value="Ribonuclease H-like superfamily/Ribonuclease H"/>
    <property type="match status" value="1"/>
</dbReference>
<dbReference type="GO" id="GO:0015074">
    <property type="term" value="P:DNA integration"/>
    <property type="evidence" value="ECO:0007669"/>
    <property type="project" value="InterPro"/>
</dbReference>
<evidence type="ECO:0000259" key="4">
    <source>
        <dbReference type="PROSITE" id="PS50994"/>
    </source>
</evidence>
<dbReference type="InterPro" id="IPR001878">
    <property type="entry name" value="Znf_CCHC"/>
</dbReference>
<sequence>MKGKRKVEYLAPKAGIMKQKFQGTCYNCDQPGHRTANCKMPKRVYPCQDNMVNDNMDMIAMVSDIISMISEVNLVGSNNSGWWVDIEATRHVCADKSIFYSFRAVDNEEKLYMGTSATADIKGEGDVILKMTSEKELKLTNVLRDLKSLPTKGGNEYFIAFIDDCTKYCYVYLLKSKDETIDKFVLYKTEVENQLGRKIKVVRNDRGGEYMSLFAELCAKHGIRHEFTIHLSKTRQRDDNDLHDGRQDQLEEEEVEPQRSNRARTKKSFRPDFVSFMVENEPTYYREAMKADGTIDKYKARLVIKGYRQCEGLDYFDAYSPVTGITSIRMVLAIATLRNLEVHQMDVKKAFLNRDLEEEIYMNQLEGFIAPGQEIKMIKSTNGMLKSKFDMKDMGLADVILRIKIIRTHNEVVLSQAHYVDKNFNTHNVRDFGLARTPIDTSMHLSSNKGVAMTRVLHYLRYSRDYRLHYDRHPAVIKGYTNANWISDIKDSRSTSGYVFTLDKCEEEAKWLRQFVEDIPRWPKLVTVVSIHCDSQSAIGRAHSTMYNGKFRHIRRRHNSIRQLLSTRVISIDYVKSKDNITDPLMKGLSKELVSKSSKGMKLKPLKE</sequence>
<gene>
    <name evidence="5" type="ORF">Tci_016592</name>
</gene>